<gene>
    <name evidence="3" type="ORF">SO802_016305</name>
</gene>
<sequence length="207" mass="23107">MAGLIGGWDCWWDGPAAEEKWDGWADRRLGLLVGWAAGGRGDVNTMSETAIRSREEDAELQRSTKKVKEHHSLGLSQSVSTQSSQEGSKSYKEKLLGEMPGAFEQAFSFGISMDTEAESDDEFPELPIGEKAVKFSGSTKTRIRAPWTNALIVKVFGKTVGYHFLHSRITSMWKPIGRMDCVDLGNDLFLIKFQVKEDYARVLREGL</sequence>
<feature type="domain" description="DUF4283" evidence="2">
    <location>
        <begin position="147"/>
        <end position="206"/>
    </location>
</feature>
<evidence type="ECO:0000313" key="3">
    <source>
        <dbReference type="EMBL" id="KAL0002524.1"/>
    </source>
</evidence>
<feature type="compositionally biased region" description="Basic and acidic residues" evidence="1">
    <location>
        <begin position="51"/>
        <end position="62"/>
    </location>
</feature>
<dbReference type="InterPro" id="IPR025558">
    <property type="entry name" value="DUF4283"/>
</dbReference>
<feature type="region of interest" description="Disordered" evidence="1">
    <location>
        <begin position="51"/>
        <end position="91"/>
    </location>
</feature>
<comment type="caution">
    <text evidence="3">The sequence shown here is derived from an EMBL/GenBank/DDBJ whole genome shotgun (WGS) entry which is preliminary data.</text>
</comment>
<name>A0AAW2CXM2_9ROSI</name>
<dbReference type="EMBL" id="JAZDWU010000005">
    <property type="protein sequence ID" value="KAL0002524.1"/>
    <property type="molecule type" value="Genomic_DNA"/>
</dbReference>
<reference evidence="3 4" key="1">
    <citation type="submission" date="2024-01" db="EMBL/GenBank/DDBJ databases">
        <title>A telomere-to-telomere, gap-free genome of sweet tea (Lithocarpus litseifolius).</title>
        <authorList>
            <person name="Zhou J."/>
        </authorList>
    </citation>
    <scope>NUCLEOTIDE SEQUENCE [LARGE SCALE GENOMIC DNA]</scope>
    <source>
        <strain evidence="3">Zhou-2022a</strain>
        <tissue evidence="3">Leaf</tissue>
    </source>
</reference>
<feature type="compositionally biased region" description="Polar residues" evidence="1">
    <location>
        <begin position="74"/>
        <end position="88"/>
    </location>
</feature>
<dbReference type="AlphaFoldDB" id="A0AAW2CXM2"/>
<organism evidence="3 4">
    <name type="scientific">Lithocarpus litseifolius</name>
    <dbReference type="NCBI Taxonomy" id="425828"/>
    <lineage>
        <taxon>Eukaryota</taxon>
        <taxon>Viridiplantae</taxon>
        <taxon>Streptophyta</taxon>
        <taxon>Embryophyta</taxon>
        <taxon>Tracheophyta</taxon>
        <taxon>Spermatophyta</taxon>
        <taxon>Magnoliopsida</taxon>
        <taxon>eudicotyledons</taxon>
        <taxon>Gunneridae</taxon>
        <taxon>Pentapetalae</taxon>
        <taxon>rosids</taxon>
        <taxon>fabids</taxon>
        <taxon>Fagales</taxon>
        <taxon>Fagaceae</taxon>
        <taxon>Lithocarpus</taxon>
    </lineage>
</organism>
<evidence type="ECO:0000256" key="1">
    <source>
        <dbReference type="SAM" id="MobiDB-lite"/>
    </source>
</evidence>
<dbReference type="Proteomes" id="UP001459277">
    <property type="component" value="Unassembled WGS sequence"/>
</dbReference>
<protein>
    <recommendedName>
        <fullName evidence="2">DUF4283 domain-containing protein</fullName>
    </recommendedName>
</protein>
<proteinExistence type="predicted"/>
<keyword evidence="4" id="KW-1185">Reference proteome</keyword>
<dbReference type="Pfam" id="PF14111">
    <property type="entry name" value="DUF4283"/>
    <property type="match status" value="1"/>
</dbReference>
<accession>A0AAW2CXM2</accession>
<evidence type="ECO:0000313" key="4">
    <source>
        <dbReference type="Proteomes" id="UP001459277"/>
    </source>
</evidence>
<evidence type="ECO:0000259" key="2">
    <source>
        <dbReference type="Pfam" id="PF14111"/>
    </source>
</evidence>